<comment type="caution">
    <text evidence="1">The sequence shown here is derived from an EMBL/GenBank/DDBJ whole genome shotgun (WGS) entry which is preliminary data.</text>
</comment>
<accession>A0A557SV27</accession>
<dbReference type="RefSeq" id="WP_144730554.1">
    <property type="nucleotide sequence ID" value="NZ_ML675583.1"/>
</dbReference>
<evidence type="ECO:0000313" key="1">
    <source>
        <dbReference type="EMBL" id="TVP40453.1"/>
    </source>
</evidence>
<dbReference type="Proteomes" id="UP000315289">
    <property type="component" value="Unassembled WGS sequence"/>
</dbReference>
<reference evidence="1 2" key="1">
    <citation type="journal article" date="2019" name="Front. Microbiol.">
        <title>Ammonia Oxidation by the Arctic Terrestrial Thaumarchaeote Candidatus Nitrosocosmicus arcticus Is Stimulated by Increasing Temperatures.</title>
        <authorList>
            <person name="Alves R.J.E."/>
            <person name="Kerou M."/>
            <person name="Zappe A."/>
            <person name="Bittner R."/>
            <person name="Abby S.S."/>
            <person name="Schmidt H.A."/>
            <person name="Pfeifer K."/>
            <person name="Schleper C."/>
        </authorList>
    </citation>
    <scope>NUCLEOTIDE SEQUENCE [LARGE SCALE GENOMIC DNA]</scope>
    <source>
        <strain evidence="1 2">Kfb</strain>
    </source>
</reference>
<protein>
    <submittedName>
        <fullName evidence="1">Uncharacterized protein</fullName>
    </submittedName>
</protein>
<name>A0A557SV27_9ARCH</name>
<proteinExistence type="predicted"/>
<keyword evidence="2" id="KW-1185">Reference proteome</keyword>
<dbReference type="AlphaFoldDB" id="A0A557SV27"/>
<evidence type="ECO:0000313" key="2">
    <source>
        <dbReference type="Proteomes" id="UP000315289"/>
    </source>
</evidence>
<gene>
    <name evidence="1" type="ORF">NARC_70030</name>
</gene>
<dbReference type="OrthoDB" id="9424at2157"/>
<dbReference type="EMBL" id="VOAH01000007">
    <property type="protein sequence ID" value="TVP40453.1"/>
    <property type="molecule type" value="Genomic_DNA"/>
</dbReference>
<organism evidence="1 2">
    <name type="scientific">Candidatus Nitrosocosmicus arcticus</name>
    <dbReference type="NCBI Taxonomy" id="2035267"/>
    <lineage>
        <taxon>Archaea</taxon>
        <taxon>Nitrososphaerota</taxon>
        <taxon>Nitrososphaeria</taxon>
        <taxon>Nitrososphaerales</taxon>
        <taxon>Nitrososphaeraceae</taxon>
        <taxon>Candidatus Nitrosocosmicus</taxon>
    </lineage>
</organism>
<sequence length="159" mass="18889">MTNEVNRDFPLKPSVRIGSYFFKWSDNDYGICPSESSAFKNFIRKMIPLLEHYMNILNFEDKNNSQKNLLNDKKHHICIVEKYSMNVSFIMFIDSGGSTVFYREEKFYVRSEKLDNLEEEKDHNTLVLQTRDNKMANRNIVSLKWLLGELLFDRLKTTN</sequence>